<evidence type="ECO:0000313" key="2">
    <source>
        <dbReference type="EMBL" id="CTQ72447.1"/>
    </source>
</evidence>
<feature type="domain" description="Glutamine amidotransferase" evidence="1">
    <location>
        <begin position="17"/>
        <end position="181"/>
    </location>
</feature>
<dbReference type="PANTHER" id="PTHR42695">
    <property type="entry name" value="GLUTAMINE AMIDOTRANSFERASE YLR126C-RELATED"/>
    <property type="match status" value="1"/>
</dbReference>
<proteinExistence type="predicted"/>
<dbReference type="PANTHER" id="PTHR42695:SF5">
    <property type="entry name" value="GLUTAMINE AMIDOTRANSFERASE YLR126C-RELATED"/>
    <property type="match status" value="1"/>
</dbReference>
<evidence type="ECO:0000313" key="3">
    <source>
        <dbReference type="Proteomes" id="UP000049983"/>
    </source>
</evidence>
<reference evidence="3" key="1">
    <citation type="submission" date="2015-07" db="EMBL/GenBank/DDBJ databases">
        <authorList>
            <person name="Rodrigo-Torres Lidia"/>
            <person name="Arahal R.David."/>
        </authorList>
    </citation>
    <scope>NUCLEOTIDE SEQUENCE [LARGE SCALE GENOMIC DNA]</scope>
    <source>
        <strain evidence="3">CECT 5096</strain>
    </source>
</reference>
<protein>
    <submittedName>
        <fullName evidence="2">Glutamine amidotransferase</fullName>
    </submittedName>
</protein>
<dbReference type="AlphaFoldDB" id="A0A0M6ZMI1"/>
<accession>A0A0M6ZMI1</accession>
<dbReference type="OrthoDB" id="9794816at2"/>
<evidence type="ECO:0000259" key="1">
    <source>
        <dbReference type="Pfam" id="PF00117"/>
    </source>
</evidence>
<sequence length="235" mass="25729">MTLLVIENYPDAGLAALGRTAARMGHKWKTVRAYAGEELPNEAGTFSGLVTLGGGQNALADKEYPHLPRLCDLIRTFHEADRPVLGICLGCQLIARAFGGRNILSRPIEFGWRHVTPTAEGQADPVVSALGKGGPLFHWHTDTVSLPEDAVHLAESAMTPIQAFRIGRTTYAIQFHFEAASADVREWSENLADEILPHTPDWPEQLDEEAARHADKSDALGEAIARAWLALLRRP</sequence>
<dbReference type="EMBL" id="CXWC01000011">
    <property type="protein sequence ID" value="CTQ72447.1"/>
    <property type="molecule type" value="Genomic_DNA"/>
</dbReference>
<dbReference type="STRING" id="311410.LA5095_00100"/>
<keyword evidence="2" id="KW-0808">Transferase</keyword>
<dbReference type="GO" id="GO:0005829">
    <property type="term" value="C:cytosol"/>
    <property type="evidence" value="ECO:0007669"/>
    <property type="project" value="TreeGrafter"/>
</dbReference>
<gene>
    <name evidence="2" type="ORF">LA5096_03241</name>
</gene>
<dbReference type="CDD" id="cd01741">
    <property type="entry name" value="GATase1_1"/>
    <property type="match status" value="1"/>
</dbReference>
<keyword evidence="2" id="KW-0315">Glutamine amidotransferase</keyword>
<dbReference type="Gene3D" id="3.40.50.880">
    <property type="match status" value="1"/>
</dbReference>
<dbReference type="InterPro" id="IPR017926">
    <property type="entry name" value="GATASE"/>
</dbReference>
<dbReference type="GO" id="GO:0016740">
    <property type="term" value="F:transferase activity"/>
    <property type="evidence" value="ECO:0007669"/>
    <property type="project" value="UniProtKB-KW"/>
</dbReference>
<dbReference type="InterPro" id="IPR044992">
    <property type="entry name" value="ChyE-like"/>
</dbReference>
<dbReference type="Pfam" id="PF00117">
    <property type="entry name" value="GATase"/>
    <property type="match status" value="1"/>
</dbReference>
<name>A0A0M6ZMI1_9HYPH</name>
<dbReference type="InterPro" id="IPR029062">
    <property type="entry name" value="Class_I_gatase-like"/>
</dbReference>
<dbReference type="SUPFAM" id="SSF52317">
    <property type="entry name" value="Class I glutamine amidotransferase-like"/>
    <property type="match status" value="1"/>
</dbReference>
<dbReference type="Proteomes" id="UP000049983">
    <property type="component" value="Unassembled WGS sequence"/>
</dbReference>
<organism evidence="2 3">
    <name type="scientific">Roseibium album</name>
    <dbReference type="NCBI Taxonomy" id="311410"/>
    <lineage>
        <taxon>Bacteria</taxon>
        <taxon>Pseudomonadati</taxon>
        <taxon>Pseudomonadota</taxon>
        <taxon>Alphaproteobacteria</taxon>
        <taxon>Hyphomicrobiales</taxon>
        <taxon>Stappiaceae</taxon>
        <taxon>Roseibium</taxon>
    </lineage>
</organism>
<dbReference type="PROSITE" id="PS51273">
    <property type="entry name" value="GATASE_TYPE_1"/>
    <property type="match status" value="1"/>
</dbReference>
<keyword evidence="3" id="KW-1185">Reference proteome</keyword>